<feature type="compositionally biased region" description="Basic and acidic residues" evidence="1">
    <location>
        <begin position="45"/>
        <end position="55"/>
    </location>
</feature>
<accession>A0A179HK55</accession>
<name>A0A179HK55_PURLI</name>
<gene>
    <name evidence="2" type="ORF">VFPFJ_06345</name>
</gene>
<dbReference type="Proteomes" id="UP000078340">
    <property type="component" value="Unassembled WGS sequence"/>
</dbReference>
<evidence type="ECO:0000313" key="3">
    <source>
        <dbReference type="Proteomes" id="UP000078340"/>
    </source>
</evidence>
<proteinExistence type="predicted"/>
<organism evidence="2 3">
    <name type="scientific">Purpureocillium lilacinum</name>
    <name type="common">Paecilomyces lilacinus</name>
    <dbReference type="NCBI Taxonomy" id="33203"/>
    <lineage>
        <taxon>Eukaryota</taxon>
        <taxon>Fungi</taxon>
        <taxon>Dikarya</taxon>
        <taxon>Ascomycota</taxon>
        <taxon>Pezizomycotina</taxon>
        <taxon>Sordariomycetes</taxon>
        <taxon>Hypocreomycetidae</taxon>
        <taxon>Hypocreales</taxon>
        <taxon>Ophiocordycipitaceae</taxon>
        <taxon>Purpureocillium</taxon>
    </lineage>
</organism>
<protein>
    <submittedName>
        <fullName evidence="2">Uncharacterized protein</fullName>
    </submittedName>
</protein>
<sequence>MDGSLASLGPSVERSGEPARPRFPPVGERLQQPLTLALLPANDDPSPRKAPDSRRPGRRALRRPLWSPAAPTSPSLVCALCRRFRALDCCWHPGPWRRQTRGVRRGCWIEPPPAAAAAAVELPLRAQHAATDEPCLQVADAALHKVCTCLSPLAKNDTRIATSPQVHCSGMHTESCAAPEWLRGSTCLSVQCSAARSTGRPPTAGRARAQAPLPWPAAGHRAHLGPAFLHQSHVV</sequence>
<feature type="region of interest" description="Disordered" evidence="1">
    <location>
        <begin position="1"/>
        <end position="70"/>
    </location>
</feature>
<dbReference type="EMBL" id="LSBI01000005">
    <property type="protein sequence ID" value="OAQ89931.1"/>
    <property type="molecule type" value="Genomic_DNA"/>
</dbReference>
<evidence type="ECO:0000256" key="1">
    <source>
        <dbReference type="SAM" id="MobiDB-lite"/>
    </source>
</evidence>
<comment type="caution">
    <text evidence="2">The sequence shown here is derived from an EMBL/GenBank/DDBJ whole genome shotgun (WGS) entry which is preliminary data.</text>
</comment>
<reference evidence="2 3" key="1">
    <citation type="submission" date="2016-02" db="EMBL/GenBank/DDBJ databases">
        <title>Biosynthesis of antibiotic leucinostatins and their inhibition on Phytophthora in bio-control Purpureocillium lilacinum.</title>
        <authorList>
            <person name="Wang G."/>
            <person name="Liu Z."/>
            <person name="Lin R."/>
            <person name="Li E."/>
            <person name="Mao Z."/>
            <person name="Ling J."/>
            <person name="Yin W."/>
            <person name="Xie B."/>
        </authorList>
    </citation>
    <scope>NUCLEOTIDE SEQUENCE [LARGE SCALE GENOMIC DNA]</scope>
    <source>
        <strain evidence="2">PLFJ-1</strain>
    </source>
</reference>
<feature type="compositionally biased region" description="Low complexity" evidence="1">
    <location>
        <begin position="30"/>
        <end position="41"/>
    </location>
</feature>
<dbReference type="AlphaFoldDB" id="A0A179HK55"/>
<evidence type="ECO:0000313" key="2">
    <source>
        <dbReference type="EMBL" id="OAQ89931.1"/>
    </source>
</evidence>